<feature type="domain" description="Glycosyltransferase subfamily 4-like N-terminal" evidence="11">
    <location>
        <begin position="29"/>
        <end position="186"/>
    </location>
</feature>
<feature type="transmembrane region" description="Helical" evidence="8">
    <location>
        <begin position="580"/>
        <end position="597"/>
    </location>
</feature>
<evidence type="ECO:0000313" key="12">
    <source>
        <dbReference type="EMBL" id="MCY1141847.1"/>
    </source>
</evidence>
<feature type="transmembrane region" description="Helical" evidence="8">
    <location>
        <begin position="65"/>
        <end position="88"/>
    </location>
</feature>
<keyword evidence="6 8" id="KW-0472">Membrane</keyword>
<dbReference type="PANTHER" id="PTHR45947">
    <property type="entry name" value="SULFOQUINOVOSYL TRANSFERASE SQD2"/>
    <property type="match status" value="1"/>
</dbReference>
<dbReference type="Proteomes" id="UP001151002">
    <property type="component" value="Unassembled WGS sequence"/>
</dbReference>
<dbReference type="InterPro" id="IPR028098">
    <property type="entry name" value="Glyco_trans_4-like_N"/>
</dbReference>
<keyword evidence="2 12" id="KW-0328">Glycosyltransferase</keyword>
<dbReference type="InterPro" id="IPR001296">
    <property type="entry name" value="Glyco_trans_1"/>
</dbReference>
<reference evidence="12" key="1">
    <citation type="submission" date="2022-11" db="EMBL/GenBank/DDBJ databases">
        <authorList>
            <person name="Somphong A."/>
            <person name="Phongsopitanun W."/>
        </authorList>
    </citation>
    <scope>NUCLEOTIDE SEQUENCE</scope>
    <source>
        <strain evidence="12">Pm04-4</strain>
    </source>
</reference>
<evidence type="ECO:0000256" key="3">
    <source>
        <dbReference type="ARBA" id="ARBA00022679"/>
    </source>
</evidence>
<comment type="subcellular location">
    <subcellularLocation>
        <location evidence="1">Endomembrane system</location>
        <topology evidence="1">Multi-pass membrane protein</topology>
    </subcellularLocation>
</comment>
<feature type="domain" description="Glycosyl transferase family 1" evidence="9">
    <location>
        <begin position="196"/>
        <end position="335"/>
    </location>
</feature>
<feature type="transmembrane region" description="Helical" evidence="8">
    <location>
        <begin position="625"/>
        <end position="644"/>
    </location>
</feature>
<dbReference type="SUPFAM" id="SSF53756">
    <property type="entry name" value="UDP-Glycosyltransferase/glycogen phosphorylase"/>
    <property type="match status" value="1"/>
</dbReference>
<dbReference type="Gene3D" id="3.40.50.2000">
    <property type="entry name" value="Glycogen Phosphorylase B"/>
    <property type="match status" value="2"/>
</dbReference>
<dbReference type="Pfam" id="PF00534">
    <property type="entry name" value="Glycos_transf_1"/>
    <property type="match status" value="1"/>
</dbReference>
<keyword evidence="3 12" id="KW-0808">Transferase</keyword>
<dbReference type="PANTHER" id="PTHR45947:SF3">
    <property type="entry name" value="SULFOQUINOVOSYL TRANSFERASE SQD2"/>
    <property type="match status" value="1"/>
</dbReference>
<dbReference type="RefSeq" id="WP_267566241.1">
    <property type="nucleotide sequence ID" value="NZ_JAPNTZ010000010.1"/>
</dbReference>
<dbReference type="InterPro" id="IPR003342">
    <property type="entry name" value="ArnT-like_N"/>
</dbReference>
<evidence type="ECO:0000259" key="10">
    <source>
        <dbReference type="Pfam" id="PF02366"/>
    </source>
</evidence>
<feature type="transmembrane region" description="Helical" evidence="8">
    <location>
        <begin position="858"/>
        <end position="879"/>
    </location>
</feature>
<dbReference type="GO" id="GO:0016757">
    <property type="term" value="F:glycosyltransferase activity"/>
    <property type="evidence" value="ECO:0007669"/>
    <property type="project" value="UniProtKB-KW"/>
</dbReference>
<organism evidence="12 13">
    <name type="scientific">Paractinoplanes pyxinae</name>
    <dbReference type="NCBI Taxonomy" id="2997416"/>
    <lineage>
        <taxon>Bacteria</taxon>
        <taxon>Bacillati</taxon>
        <taxon>Actinomycetota</taxon>
        <taxon>Actinomycetes</taxon>
        <taxon>Micromonosporales</taxon>
        <taxon>Micromonosporaceae</taxon>
        <taxon>Paractinoplanes</taxon>
    </lineage>
</organism>
<feature type="transmembrane region" description="Helical" evidence="8">
    <location>
        <begin position="700"/>
        <end position="724"/>
    </location>
</feature>
<feature type="transmembrane region" description="Helical" evidence="8">
    <location>
        <begin position="794"/>
        <end position="818"/>
    </location>
</feature>
<keyword evidence="4 8" id="KW-0812">Transmembrane</keyword>
<feature type="transmembrane region" description="Helical" evidence="8">
    <location>
        <begin position="763"/>
        <end position="782"/>
    </location>
</feature>
<feature type="transmembrane region" description="Helical" evidence="8">
    <location>
        <begin position="495"/>
        <end position="512"/>
    </location>
</feature>
<comment type="caution">
    <text evidence="12">The sequence shown here is derived from an EMBL/GenBank/DDBJ whole genome shotgun (WGS) entry which is preliminary data.</text>
</comment>
<gene>
    <name evidence="12" type="ORF">OWR29_27950</name>
</gene>
<evidence type="ECO:0000256" key="5">
    <source>
        <dbReference type="ARBA" id="ARBA00022989"/>
    </source>
</evidence>
<evidence type="ECO:0000256" key="7">
    <source>
        <dbReference type="SAM" id="MobiDB-lite"/>
    </source>
</evidence>
<dbReference type="Pfam" id="PF13439">
    <property type="entry name" value="Glyco_transf_4"/>
    <property type="match status" value="1"/>
</dbReference>
<evidence type="ECO:0000256" key="6">
    <source>
        <dbReference type="ARBA" id="ARBA00023136"/>
    </source>
</evidence>
<evidence type="ECO:0000313" key="13">
    <source>
        <dbReference type="Proteomes" id="UP001151002"/>
    </source>
</evidence>
<feature type="domain" description="ArnT-like N-terminal" evidence="10">
    <location>
        <begin position="575"/>
        <end position="723"/>
    </location>
</feature>
<feature type="transmembrane region" description="Helical" evidence="8">
    <location>
        <begin position="553"/>
        <end position="574"/>
    </location>
</feature>
<dbReference type="Pfam" id="PF02366">
    <property type="entry name" value="PMT"/>
    <property type="match status" value="1"/>
</dbReference>
<sequence>MNGRHGNHPWQGRHVVICNWRDSGHPSAGGAELYCERVAAELHREGVRVTYVTARAKGQSRRSEAAFGSVVRGGGTYTVYLFVLFWLLRNRGVIDGVIDSQNGIPFFTPLALSGRTPIALLIHHVHQDQFLVHFPKPAARVGQFLENQGSRAVYGSRALAAVSPSSRAEIRRRLSMRGPVHLAPCGQEMPPPRPRRPNRVPRIVCVGRLVTQKRFDVLLRALPPGVELHLVGDGEARAGLERLAAELQLGPRVVFHGRVGDAARDALVDSAWLTASASMGEGWGLSVMEAAAAGVPAVAFSVPGLRDTIRPGETGWLAEPGADDELPGRLYSALDTALRELSDPRAADAYARRCAAWAARFTWAATAAHLTAVLTAEEQRLTLAPSERRPGSDSATLVTMPAADLRRADLTGLRVTDQLDVDGNRASLLLVGADEQDAHKVLQRLDVAGPDARIRLARHRDLLGWQMHPPTRDTGPNPSTGVAAVPDRPGRLRRLILPLGVFLLALTVRLIAIGRAYDIFVDEISYAMVARNLVDGAGLTLNGGPFHLHPPGFFLVLAGVFDAVGLPAGTTSLVLDARPVAAVAGAVGCAAATLLLARIVRWPIALGAGLLLALDPFLLRFDSRVMLEAPAMAWALLGLVVLTIRPRRTRGAVAWGVLAGLFFGASVLTKEWYVFVTIVPLVLLLFTTNRVRRRMRLSALVTAALAYAGYVIAMAALGILPQWWAEKATGLARVTGAHQVTGFNQPGAESLGSRVVANLTSFGASYLLITVGGLATVALLAARRRRPWQFLPAAGGASVVLALGVGAFAFIGYAVGFGTLEEQMFYPVVVTSVVVTAAGLDIALRLPGPRRAVSHRRLVGVLAGVTAAVLFAGNAGIWADVRFRPDDTYRELLAWAPRGFPPGSTVATTEDVAQFVLTGVRLGQWADVASLRANRVDYVVISTALAERGYGHARPEFVHALDARASVVFTSHGRTMGDLRVYDVRELAGHGTAQR</sequence>
<feature type="transmembrane region" description="Helical" evidence="8">
    <location>
        <begin position="824"/>
        <end position="846"/>
    </location>
</feature>
<dbReference type="EMBL" id="JAPNTZ010000010">
    <property type="protein sequence ID" value="MCY1141847.1"/>
    <property type="molecule type" value="Genomic_DNA"/>
</dbReference>
<dbReference type="InterPro" id="IPR050194">
    <property type="entry name" value="Glycosyltransferase_grp1"/>
</dbReference>
<proteinExistence type="predicted"/>
<evidence type="ECO:0000256" key="2">
    <source>
        <dbReference type="ARBA" id="ARBA00022676"/>
    </source>
</evidence>
<accession>A0ABT4B5S3</accession>
<dbReference type="EC" id="2.4.-.-" evidence="12"/>
<protein>
    <submittedName>
        <fullName evidence="12">Glycosyltransferase</fullName>
        <ecNumber evidence="12">2.4.-.-</ecNumber>
    </submittedName>
</protein>
<feature type="transmembrane region" description="Helical" evidence="8">
    <location>
        <begin position="651"/>
        <end position="666"/>
    </location>
</feature>
<dbReference type="CDD" id="cd03801">
    <property type="entry name" value="GT4_PimA-like"/>
    <property type="match status" value="1"/>
</dbReference>
<evidence type="ECO:0000259" key="11">
    <source>
        <dbReference type="Pfam" id="PF13439"/>
    </source>
</evidence>
<keyword evidence="5 8" id="KW-1133">Transmembrane helix</keyword>
<keyword evidence="13" id="KW-1185">Reference proteome</keyword>
<evidence type="ECO:0000256" key="1">
    <source>
        <dbReference type="ARBA" id="ARBA00004127"/>
    </source>
</evidence>
<evidence type="ECO:0000259" key="9">
    <source>
        <dbReference type="Pfam" id="PF00534"/>
    </source>
</evidence>
<feature type="region of interest" description="Disordered" evidence="7">
    <location>
        <begin position="465"/>
        <end position="484"/>
    </location>
</feature>
<evidence type="ECO:0000256" key="8">
    <source>
        <dbReference type="SAM" id="Phobius"/>
    </source>
</evidence>
<name>A0ABT4B5S3_9ACTN</name>
<feature type="transmembrane region" description="Helical" evidence="8">
    <location>
        <begin position="672"/>
        <end position="688"/>
    </location>
</feature>
<evidence type="ECO:0000256" key="4">
    <source>
        <dbReference type="ARBA" id="ARBA00022692"/>
    </source>
</evidence>